<name>A0ABD3MRC3_9STRA</name>
<sequence>MRSLNVLLLAVILGKTHHVSSSHHPAFVTFVSITTRTLDGIKVGSSKASDDKLIDAQEAAAVDAHDISDPGIEGASMERAVMMAAELFETQIAKDEHHKSKSSSLFGSIWNFFRPDNEYEIRVVKEAEANYAHDLSDIAAIEHANEIVIEDSADEEAKSSLINSIKEFFHLFHKRQEEEENELNELRDAEAEFAHTLSDVAAMEHANEI</sequence>
<feature type="chain" id="PRO_5044821854" evidence="1">
    <location>
        <begin position="22"/>
        <end position="209"/>
    </location>
</feature>
<gene>
    <name evidence="2" type="ORF">ACHAWU_007801</name>
</gene>
<dbReference type="EMBL" id="JALLBG020000083">
    <property type="protein sequence ID" value="KAL3766561.1"/>
    <property type="molecule type" value="Genomic_DNA"/>
</dbReference>
<organism evidence="2 3">
    <name type="scientific">Discostella pseudostelligera</name>
    <dbReference type="NCBI Taxonomy" id="259834"/>
    <lineage>
        <taxon>Eukaryota</taxon>
        <taxon>Sar</taxon>
        <taxon>Stramenopiles</taxon>
        <taxon>Ochrophyta</taxon>
        <taxon>Bacillariophyta</taxon>
        <taxon>Coscinodiscophyceae</taxon>
        <taxon>Thalassiosirophycidae</taxon>
        <taxon>Stephanodiscales</taxon>
        <taxon>Stephanodiscaceae</taxon>
        <taxon>Discostella</taxon>
    </lineage>
</organism>
<evidence type="ECO:0000313" key="2">
    <source>
        <dbReference type="EMBL" id="KAL3766561.1"/>
    </source>
</evidence>
<accession>A0ABD3MRC3</accession>
<dbReference type="AlphaFoldDB" id="A0ABD3MRC3"/>
<feature type="signal peptide" evidence="1">
    <location>
        <begin position="1"/>
        <end position="21"/>
    </location>
</feature>
<evidence type="ECO:0000256" key="1">
    <source>
        <dbReference type="SAM" id="SignalP"/>
    </source>
</evidence>
<keyword evidence="3" id="KW-1185">Reference proteome</keyword>
<protein>
    <submittedName>
        <fullName evidence="2">Uncharacterized protein</fullName>
    </submittedName>
</protein>
<reference evidence="2 3" key="1">
    <citation type="submission" date="2024-10" db="EMBL/GenBank/DDBJ databases">
        <title>Updated reference genomes for cyclostephanoid diatoms.</title>
        <authorList>
            <person name="Roberts W.R."/>
            <person name="Alverson A.J."/>
        </authorList>
    </citation>
    <scope>NUCLEOTIDE SEQUENCE [LARGE SCALE GENOMIC DNA]</scope>
    <source>
        <strain evidence="2 3">AJA232-27</strain>
    </source>
</reference>
<comment type="caution">
    <text evidence="2">The sequence shown here is derived from an EMBL/GenBank/DDBJ whole genome shotgun (WGS) entry which is preliminary data.</text>
</comment>
<keyword evidence="1" id="KW-0732">Signal</keyword>
<proteinExistence type="predicted"/>
<evidence type="ECO:0000313" key="3">
    <source>
        <dbReference type="Proteomes" id="UP001530293"/>
    </source>
</evidence>
<dbReference type="Proteomes" id="UP001530293">
    <property type="component" value="Unassembled WGS sequence"/>
</dbReference>